<dbReference type="AlphaFoldDB" id="A0A9N8EG87"/>
<protein>
    <submittedName>
        <fullName evidence="6">Leucine Rich Repeat</fullName>
    </submittedName>
</protein>
<dbReference type="Pfam" id="PF00560">
    <property type="entry name" value="LRR_1"/>
    <property type="match status" value="1"/>
</dbReference>
<comment type="caution">
    <text evidence="6">The sequence shown here is derived from an EMBL/GenBank/DDBJ whole genome shotgun (WGS) entry which is preliminary data.</text>
</comment>
<evidence type="ECO:0000256" key="4">
    <source>
        <dbReference type="SAM" id="MobiDB-lite"/>
    </source>
</evidence>
<name>A0A9N8EG87_9STRA</name>
<dbReference type="FunFam" id="3.80.10.10:FF:000095">
    <property type="entry name" value="LRR receptor-like serine/threonine-protein kinase GSO1"/>
    <property type="match status" value="1"/>
</dbReference>
<dbReference type="InterPro" id="IPR052595">
    <property type="entry name" value="LRRC69/RLP"/>
</dbReference>
<evidence type="ECO:0000313" key="6">
    <source>
        <dbReference type="EMBL" id="CAB9519654.1"/>
    </source>
</evidence>
<dbReference type="PANTHER" id="PTHR48057">
    <property type="entry name" value="LEUCINE-RICH REPEAT SERINE/THREONINE-PROTEIN KINASE 1"/>
    <property type="match status" value="1"/>
</dbReference>
<keyword evidence="2" id="KW-0677">Repeat</keyword>
<sequence>MKKKKAQSHDGSGLQQQTSNSDNVFSDIGEDKGGQEKKEMDLVIGNQHPTTFPNSSQPNHSSPQALDDVISSIQPLPTLCPPAMYRARWVPERAPGAYAVEGIGPMYCHPTSRPADMEELGLELVPTSQNEVDDDHGLIHADPVDDPENGMIPTAEPITTRAKRIWKKKLFLFLSLETMVAMLVVTILLLAFLFAMETENESQPATQQNGVIPIQANPGAIASTTPISLWERLHLPEYTLRAMENPRSSQTKAYQWLSHNIKNSNNTQHLPLWRLKQRFALATFYYSTRGDHWVKNQGWLDWDTNECNWEQIYSDWDPNAVYCGDAGQLVSLQFWSANNLDGTMPPEISLLCSSLETLIFSGNHQLQGNMPTEVGLLTRLTSFSLSATHLSGTLPTELGQLRSLGRLLISGSDFDGTLPTELGNLSKLTVLLSDTVNISGSIPTEILRLSDLKTLGFSECPLLDITPFLTEVVGNLHNLEMLGLGYGKTGGFTSIPSEIGKLTNLVYLVFSELQLNGTIPSEMGLLTKLSSLDLQSNSISGTLPKELSKMSKLKGLLLNSNQIEGRPLEQDVLPQLTQLKKLHINDNLFSGSIATEIGLMSSIENLELHNTKIYGTLPTELLLLDNLTSLVLMNTSSSGSIPNGLCGTILSPHEMKYFGGNFYWVPTTNMSVCYGTGLCGCTCEPCPKT</sequence>
<feature type="transmembrane region" description="Helical" evidence="5">
    <location>
        <begin position="170"/>
        <end position="196"/>
    </location>
</feature>
<keyword evidence="5" id="KW-1133">Transmembrane helix</keyword>
<evidence type="ECO:0000313" key="7">
    <source>
        <dbReference type="Proteomes" id="UP001153069"/>
    </source>
</evidence>
<dbReference type="Gene3D" id="3.80.10.10">
    <property type="entry name" value="Ribonuclease Inhibitor"/>
    <property type="match status" value="2"/>
</dbReference>
<dbReference type="EMBL" id="CAICTM010001032">
    <property type="protein sequence ID" value="CAB9519654.1"/>
    <property type="molecule type" value="Genomic_DNA"/>
</dbReference>
<dbReference type="InterPro" id="IPR001611">
    <property type="entry name" value="Leu-rich_rpt"/>
</dbReference>
<dbReference type="PANTHER" id="PTHR48057:SF7">
    <property type="entry name" value="LEUCINE-RICH REPEAT SERINE_THREONINE-PROTEIN KINASE 1"/>
    <property type="match status" value="1"/>
</dbReference>
<feature type="region of interest" description="Disordered" evidence="4">
    <location>
        <begin position="1"/>
        <end position="65"/>
    </location>
</feature>
<feature type="compositionally biased region" description="Polar residues" evidence="4">
    <location>
        <begin position="9"/>
        <end position="24"/>
    </location>
</feature>
<accession>A0A9N8EG87</accession>
<keyword evidence="5" id="KW-0812">Transmembrane</keyword>
<gene>
    <name evidence="6" type="ORF">SEMRO_1034_G233840.1</name>
</gene>
<proteinExistence type="predicted"/>
<keyword evidence="7" id="KW-1185">Reference proteome</keyword>
<evidence type="ECO:0000256" key="2">
    <source>
        <dbReference type="ARBA" id="ARBA00022737"/>
    </source>
</evidence>
<dbReference type="SUPFAM" id="SSF52058">
    <property type="entry name" value="L domain-like"/>
    <property type="match status" value="1"/>
</dbReference>
<keyword evidence="3 5" id="KW-0472">Membrane</keyword>
<dbReference type="Proteomes" id="UP001153069">
    <property type="component" value="Unassembled WGS sequence"/>
</dbReference>
<organism evidence="6 7">
    <name type="scientific">Seminavis robusta</name>
    <dbReference type="NCBI Taxonomy" id="568900"/>
    <lineage>
        <taxon>Eukaryota</taxon>
        <taxon>Sar</taxon>
        <taxon>Stramenopiles</taxon>
        <taxon>Ochrophyta</taxon>
        <taxon>Bacillariophyta</taxon>
        <taxon>Bacillariophyceae</taxon>
        <taxon>Bacillariophycidae</taxon>
        <taxon>Naviculales</taxon>
        <taxon>Naviculaceae</taxon>
        <taxon>Seminavis</taxon>
    </lineage>
</organism>
<reference evidence="6" key="1">
    <citation type="submission" date="2020-06" db="EMBL/GenBank/DDBJ databases">
        <authorList>
            <consortium name="Plant Systems Biology data submission"/>
        </authorList>
    </citation>
    <scope>NUCLEOTIDE SEQUENCE</scope>
    <source>
        <strain evidence="6">D6</strain>
    </source>
</reference>
<evidence type="ECO:0000256" key="5">
    <source>
        <dbReference type="SAM" id="Phobius"/>
    </source>
</evidence>
<keyword evidence="1" id="KW-0433">Leucine-rich repeat</keyword>
<evidence type="ECO:0000256" key="1">
    <source>
        <dbReference type="ARBA" id="ARBA00022614"/>
    </source>
</evidence>
<evidence type="ECO:0000256" key="3">
    <source>
        <dbReference type="ARBA" id="ARBA00023136"/>
    </source>
</evidence>
<feature type="compositionally biased region" description="Low complexity" evidence="4">
    <location>
        <begin position="53"/>
        <end position="64"/>
    </location>
</feature>
<feature type="compositionally biased region" description="Basic and acidic residues" evidence="4">
    <location>
        <begin position="29"/>
        <end position="41"/>
    </location>
</feature>
<dbReference type="InterPro" id="IPR032675">
    <property type="entry name" value="LRR_dom_sf"/>
</dbReference>
<dbReference type="OrthoDB" id="676979at2759"/>